<protein>
    <recommendedName>
        <fullName evidence="2">Tetratricopeptide repeat protein</fullName>
    </recommendedName>
</protein>
<dbReference type="EMBL" id="UINC01009303">
    <property type="protein sequence ID" value="SVA41744.1"/>
    <property type="molecule type" value="Genomic_DNA"/>
</dbReference>
<reference evidence="1" key="1">
    <citation type="submission" date="2018-05" db="EMBL/GenBank/DDBJ databases">
        <authorList>
            <person name="Lanie J.A."/>
            <person name="Ng W.-L."/>
            <person name="Kazmierczak K.M."/>
            <person name="Andrzejewski T.M."/>
            <person name="Davidsen T.M."/>
            <person name="Wayne K.J."/>
            <person name="Tettelin H."/>
            <person name="Glass J.I."/>
            <person name="Rusch D."/>
            <person name="Podicherti R."/>
            <person name="Tsui H.-C.T."/>
            <person name="Winkler M.E."/>
        </authorList>
    </citation>
    <scope>NUCLEOTIDE SEQUENCE</scope>
</reference>
<accession>A0A381VNE6</accession>
<organism evidence="1">
    <name type="scientific">marine metagenome</name>
    <dbReference type="NCBI Taxonomy" id="408172"/>
    <lineage>
        <taxon>unclassified sequences</taxon>
        <taxon>metagenomes</taxon>
        <taxon>ecological metagenomes</taxon>
    </lineage>
</organism>
<evidence type="ECO:0008006" key="2">
    <source>
        <dbReference type="Google" id="ProtNLM"/>
    </source>
</evidence>
<sequence length="244" mass="27498">MKPFLTKIIPIFLLMTFLPSVNANDHQNEIVTTALEYYLIENQDALIAKHQELSNLLKEQDQKQLQLEIMFHEFLIADMSSKKIKKKYSQLCTESTESILDEGEIESELYAILSACFGLSAETNLFRAASHGTKSGKMIEKALELDSNNSFNNMVKGIGDYTRPAFAGGNKSRAITYLKKAIDLAKSNNDRQSSLVIAIASFHLANIAFQQREFDTSSKYLDRSLEIAPTYKKAKNLKAKLSRN</sequence>
<dbReference type="Pfam" id="PF13181">
    <property type="entry name" value="TPR_8"/>
    <property type="match status" value="1"/>
</dbReference>
<dbReference type="Gene3D" id="1.25.40.10">
    <property type="entry name" value="Tetratricopeptide repeat domain"/>
    <property type="match status" value="1"/>
</dbReference>
<proteinExistence type="predicted"/>
<dbReference type="InterPro" id="IPR019734">
    <property type="entry name" value="TPR_rpt"/>
</dbReference>
<evidence type="ECO:0000313" key="1">
    <source>
        <dbReference type="EMBL" id="SVA41744.1"/>
    </source>
</evidence>
<dbReference type="AlphaFoldDB" id="A0A381VNE6"/>
<name>A0A381VNE6_9ZZZZ</name>
<dbReference type="SUPFAM" id="SSF48452">
    <property type="entry name" value="TPR-like"/>
    <property type="match status" value="1"/>
</dbReference>
<gene>
    <name evidence="1" type="ORF">METZ01_LOCUS94598</name>
</gene>
<dbReference type="InterPro" id="IPR011990">
    <property type="entry name" value="TPR-like_helical_dom_sf"/>
</dbReference>